<sequence>MQSLSILHADQNGFRPASAAFGPESAALARLKAVHELDQKSILSSMEANAVRRKEQGNLAMENAEYHHAVKEYSYALSHAQDMMDFLEVEKTQPLNGYQLRALAKGVPLPGRGPVALQPFRAVVLASRALAFLRLHAYNRAAEDAELACQLEPRYLKAWIRRAAALAAANLREQAVQVLDEALRTACPTDCLREQVCKLIVNLRSLVNVEVKAPEKDLPVIFRDADTAQHKKWRKASTQPRDVGRPIAGAPAAVSRPSSLKEDWNPAPTGKWSQSEGELWLILPLPRKPKVSEVSVQIRPRHLRVLLRQPKESREQENDRFDTVLEREVLFAVKPSESTWQLEVVDGRCELQISLQKEVAELVAEAFR</sequence>
<dbReference type="InterPro" id="IPR019734">
    <property type="entry name" value="TPR_rpt"/>
</dbReference>
<evidence type="ECO:0000256" key="3">
    <source>
        <dbReference type="SAM" id="MobiDB-lite"/>
    </source>
</evidence>
<feature type="domain" description="CS" evidence="4">
    <location>
        <begin position="265"/>
        <end position="368"/>
    </location>
</feature>
<evidence type="ECO:0000313" key="5">
    <source>
        <dbReference type="EMBL" id="CAE7234122.1"/>
    </source>
</evidence>
<dbReference type="Proteomes" id="UP000649617">
    <property type="component" value="Unassembled WGS sequence"/>
</dbReference>
<gene>
    <name evidence="5" type="ORF">SPIL2461_LOCUS3712</name>
</gene>
<dbReference type="AlphaFoldDB" id="A0A812KT55"/>
<dbReference type="Pfam" id="PF04969">
    <property type="entry name" value="CS"/>
    <property type="match status" value="1"/>
</dbReference>
<name>A0A812KT55_SYMPI</name>
<feature type="region of interest" description="Disordered" evidence="3">
    <location>
        <begin position="231"/>
        <end position="271"/>
    </location>
</feature>
<evidence type="ECO:0000259" key="4">
    <source>
        <dbReference type="PROSITE" id="PS51203"/>
    </source>
</evidence>
<dbReference type="Gene3D" id="2.60.40.790">
    <property type="match status" value="1"/>
</dbReference>
<accession>A0A812KT55</accession>
<reference evidence="5" key="1">
    <citation type="submission" date="2021-02" db="EMBL/GenBank/DDBJ databases">
        <authorList>
            <person name="Dougan E. K."/>
            <person name="Rhodes N."/>
            <person name="Thang M."/>
            <person name="Chan C."/>
        </authorList>
    </citation>
    <scope>NUCLEOTIDE SEQUENCE</scope>
</reference>
<dbReference type="GO" id="GO:0051879">
    <property type="term" value="F:Hsp90 protein binding"/>
    <property type="evidence" value="ECO:0007669"/>
    <property type="project" value="TreeGrafter"/>
</dbReference>
<keyword evidence="6" id="KW-1185">Reference proteome</keyword>
<dbReference type="EMBL" id="CAJNIZ010004581">
    <property type="protein sequence ID" value="CAE7234122.1"/>
    <property type="molecule type" value="Genomic_DNA"/>
</dbReference>
<dbReference type="SMART" id="SM00028">
    <property type="entry name" value="TPR"/>
    <property type="match status" value="3"/>
</dbReference>
<dbReference type="SUPFAM" id="SSF48452">
    <property type="entry name" value="TPR-like"/>
    <property type="match status" value="1"/>
</dbReference>
<dbReference type="InterPro" id="IPR007052">
    <property type="entry name" value="CS_dom"/>
</dbReference>
<dbReference type="PANTHER" id="PTHR22904">
    <property type="entry name" value="TPR REPEAT CONTAINING PROTEIN"/>
    <property type="match status" value="1"/>
</dbReference>
<evidence type="ECO:0000256" key="1">
    <source>
        <dbReference type="ARBA" id="ARBA00022737"/>
    </source>
</evidence>
<comment type="caution">
    <text evidence="5">The sequence shown here is derived from an EMBL/GenBank/DDBJ whole genome shotgun (WGS) entry which is preliminary data.</text>
</comment>
<proteinExistence type="predicted"/>
<protein>
    <recommendedName>
        <fullName evidence="4">CS domain-containing protein</fullName>
    </recommendedName>
</protein>
<evidence type="ECO:0000313" key="6">
    <source>
        <dbReference type="Proteomes" id="UP000649617"/>
    </source>
</evidence>
<keyword evidence="1" id="KW-0677">Repeat</keyword>
<dbReference type="InterPro" id="IPR011990">
    <property type="entry name" value="TPR-like_helical_dom_sf"/>
</dbReference>
<dbReference type="InterPro" id="IPR008978">
    <property type="entry name" value="HSP20-like_chaperone"/>
</dbReference>
<dbReference type="PROSITE" id="PS51203">
    <property type="entry name" value="CS"/>
    <property type="match status" value="1"/>
</dbReference>
<dbReference type="Gene3D" id="1.25.40.10">
    <property type="entry name" value="Tetratricopeptide repeat domain"/>
    <property type="match status" value="1"/>
</dbReference>
<dbReference type="PANTHER" id="PTHR22904:SF523">
    <property type="entry name" value="STRESS-INDUCED-PHOSPHOPROTEIN 1"/>
    <property type="match status" value="1"/>
</dbReference>
<evidence type="ECO:0000256" key="2">
    <source>
        <dbReference type="ARBA" id="ARBA00022803"/>
    </source>
</evidence>
<dbReference type="SUPFAM" id="SSF49764">
    <property type="entry name" value="HSP20-like chaperones"/>
    <property type="match status" value="1"/>
</dbReference>
<dbReference type="OrthoDB" id="443403at2759"/>
<organism evidence="5 6">
    <name type="scientific">Symbiodinium pilosum</name>
    <name type="common">Dinoflagellate</name>
    <dbReference type="NCBI Taxonomy" id="2952"/>
    <lineage>
        <taxon>Eukaryota</taxon>
        <taxon>Sar</taxon>
        <taxon>Alveolata</taxon>
        <taxon>Dinophyceae</taxon>
        <taxon>Suessiales</taxon>
        <taxon>Symbiodiniaceae</taxon>
        <taxon>Symbiodinium</taxon>
    </lineage>
</organism>
<keyword evidence="2" id="KW-0802">TPR repeat</keyword>